<dbReference type="RefSeq" id="WP_185049670.1">
    <property type="nucleotide sequence ID" value="NZ_BAABIX010000003.1"/>
</dbReference>
<comment type="caution">
    <text evidence="2">The sequence shown here is derived from an EMBL/GenBank/DDBJ whole genome shotgun (WGS) entry which is preliminary data.</text>
</comment>
<evidence type="ECO:0000313" key="3">
    <source>
        <dbReference type="Proteomes" id="UP000578449"/>
    </source>
</evidence>
<feature type="transmembrane region" description="Helical" evidence="1">
    <location>
        <begin position="37"/>
        <end position="58"/>
    </location>
</feature>
<feature type="transmembrane region" description="Helical" evidence="1">
    <location>
        <begin position="70"/>
        <end position="87"/>
    </location>
</feature>
<evidence type="ECO:0000313" key="2">
    <source>
        <dbReference type="EMBL" id="MBB5132720.1"/>
    </source>
</evidence>
<keyword evidence="3" id="KW-1185">Reference proteome</keyword>
<accession>A0A840P5G9</accession>
<organism evidence="2 3">
    <name type="scientific">Thermocatellispora tengchongensis</name>
    <dbReference type="NCBI Taxonomy" id="1073253"/>
    <lineage>
        <taxon>Bacteria</taxon>
        <taxon>Bacillati</taxon>
        <taxon>Actinomycetota</taxon>
        <taxon>Actinomycetes</taxon>
        <taxon>Streptosporangiales</taxon>
        <taxon>Streptosporangiaceae</taxon>
        <taxon>Thermocatellispora</taxon>
    </lineage>
</organism>
<reference evidence="2 3" key="1">
    <citation type="submission" date="2020-08" db="EMBL/GenBank/DDBJ databases">
        <title>Genomic Encyclopedia of Type Strains, Phase IV (KMG-IV): sequencing the most valuable type-strain genomes for metagenomic binning, comparative biology and taxonomic classification.</title>
        <authorList>
            <person name="Goeker M."/>
        </authorList>
    </citation>
    <scope>NUCLEOTIDE SEQUENCE [LARGE SCALE GENOMIC DNA]</scope>
    <source>
        <strain evidence="2 3">DSM 45615</strain>
    </source>
</reference>
<gene>
    <name evidence="2" type="ORF">HNP84_002436</name>
</gene>
<evidence type="ECO:0008006" key="4">
    <source>
        <dbReference type="Google" id="ProtNLM"/>
    </source>
</evidence>
<dbReference type="EMBL" id="JACHGN010000004">
    <property type="protein sequence ID" value="MBB5132720.1"/>
    <property type="molecule type" value="Genomic_DNA"/>
</dbReference>
<name>A0A840P5G9_9ACTN</name>
<proteinExistence type="predicted"/>
<feature type="transmembrane region" description="Helical" evidence="1">
    <location>
        <begin position="93"/>
        <end position="110"/>
    </location>
</feature>
<keyword evidence="1" id="KW-0472">Membrane</keyword>
<sequence>MSLVIAAVVLALEGLIAVLLGGYVGVQTVVGAPEDVTTSIAVAAFGLLAGAGLLWVAYGAFTAERWSRSPGVLAQIFLIPVSITLIQSAHPEMGIPLIIAALTGLAALLSPPTTRALYGDDAHHPS</sequence>
<keyword evidence="1" id="KW-0812">Transmembrane</keyword>
<dbReference type="Proteomes" id="UP000578449">
    <property type="component" value="Unassembled WGS sequence"/>
</dbReference>
<evidence type="ECO:0000256" key="1">
    <source>
        <dbReference type="SAM" id="Phobius"/>
    </source>
</evidence>
<protein>
    <recommendedName>
        <fullName evidence="4">Integral membrane protein</fullName>
    </recommendedName>
</protein>
<dbReference type="AlphaFoldDB" id="A0A840P5G9"/>
<keyword evidence="1" id="KW-1133">Transmembrane helix</keyword>